<evidence type="ECO:0000256" key="1">
    <source>
        <dbReference type="ARBA" id="ARBA00004123"/>
    </source>
</evidence>
<dbReference type="CDD" id="cd20188">
    <property type="entry name" value="T-box_TBX2_3-like"/>
    <property type="match status" value="1"/>
</dbReference>
<keyword evidence="4" id="KW-0804">Transcription</keyword>
<comment type="subcellular location">
    <subcellularLocation>
        <location evidence="1 6">Nucleus</location>
    </subcellularLocation>
</comment>
<evidence type="ECO:0000313" key="10">
    <source>
        <dbReference type="Proteomes" id="UP000265020"/>
    </source>
</evidence>
<dbReference type="PANTHER" id="PTHR11267">
    <property type="entry name" value="T-BOX PROTEIN-RELATED"/>
    <property type="match status" value="1"/>
</dbReference>
<evidence type="ECO:0000256" key="5">
    <source>
        <dbReference type="ARBA" id="ARBA00023242"/>
    </source>
</evidence>
<dbReference type="SUPFAM" id="SSF49417">
    <property type="entry name" value="p53-like transcription factors"/>
    <property type="match status" value="1"/>
</dbReference>
<sequence length="596" mass="66698">MAYYPYQVQGAAFPDALSERRAADARLRAAAGLRSRPVRPRTINVVEGPEQWMDDDPNVTLESKDLWSEFYKMGTEMVITKSGRRMFPPFKICVSGLKESAKYILLMDIVAVDDCRYRFHNSRWTAAGKADPEMPKRMYIHPDSPSKGEQWMSKPVAFHKLKLTNNISDKHGFTILNSMHKYQPRFHIVRADDIMKLPYSTFRTYVFPETEFIAVTAYQNEKITQLKIDNNPFAKGFRDTGNGRRERKGKQFSATDQNSADSDDSSVEPSASEPLTSPLELVSSPLISSQTYAKDTDDDSDNDLEYNYALKTSLSRNASAIRLMDGDVDMFGLSKSNNSNIELKKMGISRGHCYNQYSLELGSNETQRNVMEDGGPSSMLQSHSSACLSTFHLPTLDFSSVNHQPSAISVGASFQQGQLRMTPERFSFSDTGCGFTPLLGRNDFERGFQSSQTLQSSAPFSLSQPTLTSQGDSLSPIDGMSSYSYRCMAPVGASIPALPICSASPSLSGIHHHRNLQPLLRISPYQIPESFNGCQHLTSSLPGGSLSQPDLSKSGSKDWRFLPGCYNYKTKARHKTFEMEQNIRFGMLHMDSNWNK</sequence>
<dbReference type="InterPro" id="IPR048387">
    <property type="entry name" value="TBX2_3_RD"/>
</dbReference>
<evidence type="ECO:0000256" key="7">
    <source>
        <dbReference type="SAM" id="MobiDB-lite"/>
    </source>
</evidence>
<dbReference type="GO" id="GO:0072019">
    <property type="term" value="P:proximal convoluted tubule development"/>
    <property type="evidence" value="ECO:0007669"/>
    <property type="project" value="Ensembl"/>
</dbReference>
<dbReference type="PRINTS" id="PR00938">
    <property type="entry name" value="BRACHYURY"/>
</dbReference>
<accession>A0A3Q2DN58</accession>
<dbReference type="PANTHER" id="PTHR11267:SF181">
    <property type="entry name" value="OPTOMOTOR-BLIND PROTEIN"/>
    <property type="match status" value="1"/>
</dbReference>
<keyword evidence="10" id="KW-1185">Reference proteome</keyword>
<dbReference type="SMART" id="SM00425">
    <property type="entry name" value="TBOX"/>
    <property type="match status" value="1"/>
</dbReference>
<dbReference type="InterPro" id="IPR036960">
    <property type="entry name" value="T-box_sf"/>
</dbReference>
<comment type="caution">
    <text evidence="6">Lacks conserved residue(s) required for the propagation of feature annotation.</text>
</comment>
<dbReference type="GO" id="GO:0000978">
    <property type="term" value="F:RNA polymerase II cis-regulatory region sequence-specific DNA binding"/>
    <property type="evidence" value="ECO:0007669"/>
    <property type="project" value="InterPro"/>
</dbReference>
<dbReference type="GO" id="GO:0048793">
    <property type="term" value="P:pronephros development"/>
    <property type="evidence" value="ECO:0007669"/>
    <property type="project" value="Ensembl"/>
</dbReference>
<dbReference type="GeneTree" id="ENSGT00940000158439"/>
<dbReference type="STRING" id="28743.ENSCVAP00000020782"/>
<dbReference type="GO" id="GO:0072068">
    <property type="term" value="P:late distal convoluted tubule development"/>
    <property type="evidence" value="ECO:0007669"/>
    <property type="project" value="Ensembl"/>
</dbReference>
<dbReference type="Proteomes" id="UP000265020">
    <property type="component" value="Unassembled WGS sequence"/>
</dbReference>
<dbReference type="GO" id="GO:0000785">
    <property type="term" value="C:chromatin"/>
    <property type="evidence" value="ECO:0007669"/>
    <property type="project" value="TreeGrafter"/>
</dbReference>
<evidence type="ECO:0000256" key="2">
    <source>
        <dbReference type="ARBA" id="ARBA00023015"/>
    </source>
</evidence>
<dbReference type="GO" id="GO:0005634">
    <property type="term" value="C:nucleus"/>
    <property type="evidence" value="ECO:0007669"/>
    <property type="project" value="UniProtKB-SubCell"/>
</dbReference>
<feature type="region of interest" description="Disordered" evidence="7">
    <location>
        <begin position="234"/>
        <end position="280"/>
    </location>
</feature>
<dbReference type="GO" id="GO:0035050">
    <property type="term" value="P:embryonic heart tube development"/>
    <property type="evidence" value="ECO:0007669"/>
    <property type="project" value="Ensembl"/>
</dbReference>
<evidence type="ECO:0000256" key="6">
    <source>
        <dbReference type="PROSITE-ProRule" id="PRU00201"/>
    </source>
</evidence>
<dbReference type="InterPro" id="IPR046360">
    <property type="entry name" value="T-box_DNA-bd"/>
</dbReference>
<dbReference type="FunFam" id="2.60.40.820:FF:000003">
    <property type="entry name" value="T-box transcription factor TBX3"/>
    <property type="match status" value="1"/>
</dbReference>
<evidence type="ECO:0000313" key="9">
    <source>
        <dbReference type="Ensembl" id="ENSCVAP00000020782.1"/>
    </source>
</evidence>
<keyword evidence="5 6" id="KW-0539">Nucleus</keyword>
<dbReference type="GO" id="GO:0001708">
    <property type="term" value="P:cell fate specification"/>
    <property type="evidence" value="ECO:0007669"/>
    <property type="project" value="TreeGrafter"/>
</dbReference>
<reference evidence="9" key="1">
    <citation type="submission" date="2025-08" db="UniProtKB">
        <authorList>
            <consortium name="Ensembl"/>
        </authorList>
    </citation>
    <scope>IDENTIFICATION</scope>
</reference>
<dbReference type="PRINTS" id="PR00937">
    <property type="entry name" value="TBOX"/>
</dbReference>
<name>A0A3Q2DN58_CYPVA</name>
<dbReference type="GO" id="GO:0045893">
    <property type="term" value="P:positive regulation of DNA-templated transcription"/>
    <property type="evidence" value="ECO:0007669"/>
    <property type="project" value="InterPro"/>
</dbReference>
<feature type="domain" description="T-box" evidence="8">
    <location>
        <begin position="61"/>
        <end position="239"/>
    </location>
</feature>
<protein>
    <submittedName>
        <fullName evidence="9">T-box transcription factor 2a</fullName>
    </submittedName>
</protein>
<dbReference type="PROSITE" id="PS01283">
    <property type="entry name" value="TBOX_1"/>
    <property type="match status" value="1"/>
</dbReference>
<dbReference type="AlphaFoldDB" id="A0A3Q2DN58"/>
<dbReference type="GO" id="GO:0060037">
    <property type="term" value="P:pharyngeal system development"/>
    <property type="evidence" value="ECO:0007669"/>
    <property type="project" value="Ensembl"/>
</dbReference>
<dbReference type="InterPro" id="IPR018186">
    <property type="entry name" value="TF_T-box_CS"/>
</dbReference>
<evidence type="ECO:0000256" key="4">
    <source>
        <dbReference type="ARBA" id="ARBA00023163"/>
    </source>
</evidence>
<dbReference type="InterPro" id="IPR001699">
    <property type="entry name" value="TF_T-box"/>
</dbReference>
<dbReference type="Gene3D" id="2.60.40.820">
    <property type="entry name" value="Transcription factor, T-box"/>
    <property type="match status" value="1"/>
</dbReference>
<reference evidence="9" key="2">
    <citation type="submission" date="2025-09" db="UniProtKB">
        <authorList>
            <consortium name="Ensembl"/>
        </authorList>
    </citation>
    <scope>IDENTIFICATION</scope>
</reference>
<dbReference type="Ensembl" id="ENSCVAT00000013451.1">
    <property type="protein sequence ID" value="ENSCVAP00000020782.1"/>
    <property type="gene ID" value="ENSCVAG00000002410.1"/>
</dbReference>
<dbReference type="Pfam" id="PF20627">
    <property type="entry name" value="TBX2-3_RD"/>
    <property type="match status" value="1"/>
</dbReference>
<dbReference type="InterPro" id="IPR002070">
    <property type="entry name" value="TF_Brachyury"/>
</dbReference>
<dbReference type="PROSITE" id="PS50252">
    <property type="entry name" value="TBOX_3"/>
    <property type="match status" value="1"/>
</dbReference>
<evidence type="ECO:0000259" key="8">
    <source>
        <dbReference type="PROSITE" id="PS50252"/>
    </source>
</evidence>
<dbReference type="InterPro" id="IPR008967">
    <property type="entry name" value="p53-like_TF_DNA-bd_sf"/>
</dbReference>
<proteinExistence type="predicted"/>
<dbReference type="PROSITE" id="PS01264">
    <property type="entry name" value="TBOX_2"/>
    <property type="match status" value="1"/>
</dbReference>
<evidence type="ECO:0000256" key="3">
    <source>
        <dbReference type="ARBA" id="ARBA00023125"/>
    </source>
</evidence>
<keyword evidence="2" id="KW-0805">Transcription regulation</keyword>
<dbReference type="Pfam" id="PF00907">
    <property type="entry name" value="T-box"/>
    <property type="match status" value="1"/>
</dbReference>
<dbReference type="GO" id="GO:0000981">
    <property type="term" value="F:DNA-binding transcription factor activity, RNA polymerase II-specific"/>
    <property type="evidence" value="ECO:0007669"/>
    <property type="project" value="TreeGrafter"/>
</dbReference>
<dbReference type="GO" id="GO:0003205">
    <property type="term" value="P:cardiac chamber development"/>
    <property type="evidence" value="ECO:0007669"/>
    <property type="project" value="Ensembl"/>
</dbReference>
<keyword evidence="3 6" id="KW-0238">DNA-binding</keyword>
<organism evidence="9 10">
    <name type="scientific">Cyprinodon variegatus</name>
    <name type="common">Sheepshead minnow</name>
    <dbReference type="NCBI Taxonomy" id="28743"/>
    <lineage>
        <taxon>Eukaryota</taxon>
        <taxon>Metazoa</taxon>
        <taxon>Chordata</taxon>
        <taxon>Craniata</taxon>
        <taxon>Vertebrata</taxon>
        <taxon>Euteleostomi</taxon>
        <taxon>Actinopterygii</taxon>
        <taxon>Neopterygii</taxon>
        <taxon>Teleostei</taxon>
        <taxon>Neoteleostei</taxon>
        <taxon>Acanthomorphata</taxon>
        <taxon>Ovalentaria</taxon>
        <taxon>Atherinomorphae</taxon>
        <taxon>Cyprinodontiformes</taxon>
        <taxon>Cyprinodontidae</taxon>
        <taxon>Cyprinodon</taxon>
    </lineage>
</organism>
<dbReference type="OMA" id="CFRSSRP"/>